<comment type="subunit">
    <text evidence="1 6">Homodimer.</text>
</comment>
<dbReference type="Proteomes" id="UP000267430">
    <property type="component" value="Unassembled WGS sequence"/>
</dbReference>
<feature type="binding site" evidence="6">
    <location>
        <position position="44"/>
    </location>
    <ligand>
        <name>FAD</name>
        <dbReference type="ChEBI" id="CHEBI:57692"/>
    </ligand>
</feature>
<dbReference type="PRINTS" id="PR00368">
    <property type="entry name" value="FADPNR"/>
</dbReference>
<keyword evidence="4 6" id="KW-0521">NADP</keyword>
<evidence type="ECO:0000313" key="9">
    <source>
        <dbReference type="Proteomes" id="UP000267430"/>
    </source>
</evidence>
<feature type="binding site" evidence="6">
    <location>
        <position position="49"/>
    </location>
    <ligand>
        <name>FAD</name>
        <dbReference type="ChEBI" id="CHEBI:57692"/>
    </ligand>
</feature>
<feature type="binding site" evidence="6">
    <location>
        <position position="89"/>
    </location>
    <ligand>
        <name>FAD</name>
        <dbReference type="ChEBI" id="CHEBI:57692"/>
    </ligand>
</feature>
<feature type="binding site" evidence="6">
    <location>
        <position position="124"/>
    </location>
    <ligand>
        <name>FAD</name>
        <dbReference type="ChEBI" id="CHEBI:57692"/>
    </ligand>
</feature>
<evidence type="ECO:0000256" key="4">
    <source>
        <dbReference type="ARBA" id="ARBA00022857"/>
    </source>
</evidence>
<evidence type="ECO:0000256" key="1">
    <source>
        <dbReference type="ARBA" id="ARBA00011738"/>
    </source>
</evidence>
<dbReference type="EMBL" id="RYZZ01000045">
    <property type="protein sequence ID" value="RUQ24833.1"/>
    <property type="molecule type" value="Genomic_DNA"/>
</dbReference>
<name>A0A433H975_9BACI</name>
<protein>
    <recommendedName>
        <fullName evidence="6">Ferredoxin--NADP reductase</fullName>
        <shortName evidence="6">FNR</shortName>
        <shortName evidence="6">Fd-NADP(+) reductase</shortName>
        <ecNumber evidence="6">1.18.1.2</ecNumber>
    </recommendedName>
</protein>
<dbReference type="Gene3D" id="3.50.50.60">
    <property type="entry name" value="FAD/NAD(P)-binding domain"/>
    <property type="match status" value="2"/>
</dbReference>
<dbReference type="AlphaFoldDB" id="A0A433H975"/>
<comment type="similarity">
    <text evidence="6">Belongs to the ferredoxin--NADP reductase type 2 family.</text>
</comment>
<dbReference type="PANTHER" id="PTHR48105">
    <property type="entry name" value="THIOREDOXIN REDUCTASE 1-RELATED-RELATED"/>
    <property type="match status" value="1"/>
</dbReference>
<evidence type="ECO:0000256" key="2">
    <source>
        <dbReference type="ARBA" id="ARBA00022630"/>
    </source>
</evidence>
<keyword evidence="5 6" id="KW-0560">Oxidoreductase</keyword>
<dbReference type="GO" id="GO:0050660">
    <property type="term" value="F:flavin adenine dinucleotide binding"/>
    <property type="evidence" value="ECO:0007669"/>
    <property type="project" value="UniProtKB-UniRule"/>
</dbReference>
<dbReference type="EC" id="1.18.1.2" evidence="6"/>
<keyword evidence="2 6" id="KW-0285">Flavoprotein</keyword>
<accession>A0A433H975</accession>
<dbReference type="Pfam" id="PF07992">
    <property type="entry name" value="Pyr_redox_2"/>
    <property type="match status" value="1"/>
</dbReference>
<keyword evidence="9" id="KW-1185">Reference proteome</keyword>
<comment type="cofactor">
    <cofactor evidence="6">
        <name>FAD</name>
        <dbReference type="ChEBI" id="CHEBI:57692"/>
    </cofactor>
    <text evidence="6">Binds 1 FAD per subunit.</text>
</comment>
<dbReference type="HAMAP" id="MF_01685">
    <property type="entry name" value="FENR2"/>
    <property type="match status" value="1"/>
</dbReference>
<comment type="caution">
    <text evidence="6">Lacks conserved residue(s) required for the propagation of feature annotation.</text>
</comment>
<dbReference type="OrthoDB" id="9806179at2"/>
<evidence type="ECO:0000313" key="8">
    <source>
        <dbReference type="EMBL" id="RUQ24833.1"/>
    </source>
</evidence>
<dbReference type="GO" id="GO:0050661">
    <property type="term" value="F:NADP binding"/>
    <property type="evidence" value="ECO:0007669"/>
    <property type="project" value="UniProtKB-UniRule"/>
</dbReference>
<dbReference type="InterPro" id="IPR023753">
    <property type="entry name" value="FAD/NAD-binding_dom"/>
</dbReference>
<evidence type="ECO:0000256" key="5">
    <source>
        <dbReference type="ARBA" id="ARBA00023002"/>
    </source>
</evidence>
<dbReference type="GO" id="GO:0004324">
    <property type="term" value="F:ferredoxin-NADP+ reductase activity"/>
    <property type="evidence" value="ECO:0007669"/>
    <property type="project" value="UniProtKB-UniRule"/>
</dbReference>
<feature type="binding site" evidence="6">
    <location>
        <position position="36"/>
    </location>
    <ligand>
        <name>FAD</name>
        <dbReference type="ChEBI" id="CHEBI:57692"/>
    </ligand>
</feature>
<organism evidence="8 9">
    <name type="scientific">Peribacillus cavernae</name>
    <dbReference type="NCBI Taxonomy" id="1674310"/>
    <lineage>
        <taxon>Bacteria</taxon>
        <taxon>Bacillati</taxon>
        <taxon>Bacillota</taxon>
        <taxon>Bacilli</taxon>
        <taxon>Bacillales</taxon>
        <taxon>Bacillaceae</taxon>
        <taxon>Peribacillus</taxon>
    </lineage>
</organism>
<gene>
    <name evidence="8" type="ORF">ELQ35_20965</name>
</gene>
<dbReference type="SUPFAM" id="SSF51905">
    <property type="entry name" value="FAD/NAD(P)-binding domain"/>
    <property type="match status" value="1"/>
</dbReference>
<evidence type="ECO:0000256" key="3">
    <source>
        <dbReference type="ARBA" id="ARBA00022827"/>
    </source>
</evidence>
<feature type="domain" description="FAD/NAD(P)-binding" evidence="7">
    <location>
        <begin position="7"/>
        <end position="296"/>
    </location>
</feature>
<feature type="binding site" evidence="6">
    <location>
        <position position="285"/>
    </location>
    <ligand>
        <name>FAD</name>
        <dbReference type="ChEBI" id="CHEBI:57692"/>
    </ligand>
</feature>
<dbReference type="PRINTS" id="PR00469">
    <property type="entry name" value="PNDRDTASEII"/>
</dbReference>
<dbReference type="RefSeq" id="WP_126867125.1">
    <property type="nucleotide sequence ID" value="NZ_JAUSTX010000023.1"/>
</dbReference>
<comment type="catalytic activity">
    <reaction evidence="6">
        <text>2 reduced [2Fe-2S]-[ferredoxin] + NADP(+) + H(+) = 2 oxidized [2Fe-2S]-[ferredoxin] + NADPH</text>
        <dbReference type="Rhea" id="RHEA:20125"/>
        <dbReference type="Rhea" id="RHEA-COMP:10000"/>
        <dbReference type="Rhea" id="RHEA-COMP:10001"/>
        <dbReference type="ChEBI" id="CHEBI:15378"/>
        <dbReference type="ChEBI" id="CHEBI:33737"/>
        <dbReference type="ChEBI" id="CHEBI:33738"/>
        <dbReference type="ChEBI" id="CHEBI:57783"/>
        <dbReference type="ChEBI" id="CHEBI:58349"/>
        <dbReference type="EC" id="1.18.1.2"/>
    </reaction>
</comment>
<dbReference type="InterPro" id="IPR022890">
    <property type="entry name" value="Fd--NADP_Rdtase_type_2"/>
</dbReference>
<sequence>MENEGLYDVTVIGGGPIGLFTTFYSGMRELKTKLIESSPDLGGKITMFYPEKMLRDIGGVLGITGADLVKQLEQQAKTFEPTIICGQLISDLQRNEDGTFLLTTSTGEIHHTKTIILTVGAGIFKPIKLDLSGAEFYENSNLHYSVDELETFRDKNVLISGGGNSAVDWANELISIAESITVIHRREEFGGHERHVANMKKMANILTPYELKELLGEENLIKQVIIKNLETGDRHTIEVDALVVNHGIQGDFGGINDWGLNLREERFVVNGAMETNIPGIFAAGDAVTYPNKLKLIAGGFREGPIAVNSAKKYLKPDSEPMSMYSTHHEKLLVVLGQEKTT</sequence>
<feature type="binding site" evidence="6">
    <location>
        <position position="326"/>
    </location>
    <ligand>
        <name>FAD</name>
        <dbReference type="ChEBI" id="CHEBI:57692"/>
    </ligand>
</feature>
<proteinExistence type="inferred from homology"/>
<evidence type="ECO:0000259" key="7">
    <source>
        <dbReference type="Pfam" id="PF07992"/>
    </source>
</evidence>
<dbReference type="InterPro" id="IPR050097">
    <property type="entry name" value="Ferredoxin-NADP_redctase_2"/>
</dbReference>
<keyword evidence="3 6" id="KW-0274">FAD</keyword>
<evidence type="ECO:0000256" key="6">
    <source>
        <dbReference type="HAMAP-Rule" id="MF_01685"/>
    </source>
</evidence>
<dbReference type="InterPro" id="IPR036188">
    <property type="entry name" value="FAD/NAD-bd_sf"/>
</dbReference>
<comment type="caution">
    <text evidence="8">The sequence shown here is derived from an EMBL/GenBank/DDBJ whole genome shotgun (WGS) entry which is preliminary data.</text>
</comment>
<reference evidence="8 9" key="1">
    <citation type="submission" date="2018-12" db="EMBL/GenBank/DDBJ databases">
        <title>Bacillus chawlae sp. nov., Bacillus glennii sp. nov., and Bacillus saganii sp. nov. Isolated from the Vehicle Assembly Building at Kennedy Space Center where the Viking Spacecraft were Assembled.</title>
        <authorList>
            <person name="Seuylemezian A."/>
            <person name="Vaishampayan P."/>
        </authorList>
    </citation>
    <scope>NUCLEOTIDE SEQUENCE [LARGE SCALE GENOMIC DNA]</scope>
    <source>
        <strain evidence="8 9">L5</strain>
    </source>
</reference>